<dbReference type="Proteomes" id="UP001140234">
    <property type="component" value="Unassembled WGS sequence"/>
</dbReference>
<accession>A0ACC1K7W0</accession>
<proteinExistence type="predicted"/>
<organism evidence="1 2">
    <name type="scientific">Coemansia nantahalensis</name>
    <dbReference type="NCBI Taxonomy" id="2789366"/>
    <lineage>
        <taxon>Eukaryota</taxon>
        <taxon>Fungi</taxon>
        <taxon>Fungi incertae sedis</taxon>
        <taxon>Zoopagomycota</taxon>
        <taxon>Kickxellomycotina</taxon>
        <taxon>Kickxellomycetes</taxon>
        <taxon>Kickxellales</taxon>
        <taxon>Kickxellaceae</taxon>
        <taxon>Coemansia</taxon>
    </lineage>
</organism>
<dbReference type="EMBL" id="JANBUJ010000007">
    <property type="protein sequence ID" value="KAJ2775601.1"/>
    <property type="molecule type" value="Genomic_DNA"/>
</dbReference>
<protein>
    <submittedName>
        <fullName evidence="1">Uncharacterized protein</fullName>
    </submittedName>
</protein>
<gene>
    <name evidence="1" type="ORF">IWQ57_000324</name>
</gene>
<keyword evidence="2" id="KW-1185">Reference proteome</keyword>
<name>A0ACC1K7W0_9FUNG</name>
<evidence type="ECO:0000313" key="2">
    <source>
        <dbReference type="Proteomes" id="UP001140234"/>
    </source>
</evidence>
<comment type="caution">
    <text evidence="1">The sequence shown here is derived from an EMBL/GenBank/DDBJ whole genome shotgun (WGS) entry which is preliminary data.</text>
</comment>
<reference evidence="1" key="1">
    <citation type="submission" date="2022-07" db="EMBL/GenBank/DDBJ databases">
        <title>Phylogenomic reconstructions and comparative analyses of Kickxellomycotina fungi.</title>
        <authorList>
            <person name="Reynolds N.K."/>
            <person name="Stajich J.E."/>
            <person name="Barry K."/>
            <person name="Grigoriev I.V."/>
            <person name="Crous P."/>
            <person name="Smith M.E."/>
        </authorList>
    </citation>
    <scope>NUCLEOTIDE SEQUENCE</scope>
    <source>
        <strain evidence="1">CBS 109366</strain>
    </source>
</reference>
<evidence type="ECO:0000313" key="1">
    <source>
        <dbReference type="EMBL" id="KAJ2775601.1"/>
    </source>
</evidence>
<sequence length="791" mass="86657">MNYFDKLKATFEKLTAGGHERQPGPAAGGGSAYPGSQSKQSHPPPALPTRPHESAPGGQGHPPPYGDVYPPQQAPYPPTQSALYPPMQQAPYPPMQQAPYPPMQQAPYPPYGEPAAAADTRSDGRGVAHNIEILNVRDNELVHQRFLIVHGQMRGVRGRGDDQAVVHHPYFPPLRFPAADGYFKVLAELESGENVLRFDYLQGGECIGRGVLTVRMAPFVDKPPLLLGIIVGRDSQGVFDAPPDKRGPGLNDTAAAARKLRCCAYLWQAFMAEQMYRSGFGRRTFNLEEYYDPDTMAHGDVRRMTARVHVIRSKRTVAEIRAKESAQQWRPAAGEKLQSEMSQFAIVNEALDDSGLFKGRHHIACLSLDSHWDAAAGVIVGHAALGGSAGERRIGVFGSHTTHAWPSSAEEIAQRFLDTTKTDTRILANDANECGEYWQTANTGMGSFLHECGHLLTLAHTPSGMMRRGCRDYNRAFMARAPNWKGPVRQTDEAEAHWHRTDLIRLRHHPCLRLPSDPPLSDDEKQESAFDMMAVEDGVVLSNASGITMVEVWVNDTYRGHVEYTGENYPERLGGKTAAGADEAAAAFPLHVHLSSAKLRGIAGQWGPSDKVSLVLTSRATVTQSFDNFDAFVRSNVRQDRDGNRIFSSCKLGKGEMEGTVRTDALFAAKSIRSSLPKLRSIEFRSGCYVDGIVFHFDDGSRAQIGTCQGGGRTTLPIEPDDDLDYIVVNCGWWIDGLEFVTVQGRRSGWKGGAGGGRVKLAPPPGYSWMGLSGSGGRWLDSLTMHYAKGM</sequence>